<reference evidence="3" key="1">
    <citation type="submission" date="2025-08" db="UniProtKB">
        <authorList>
            <consortium name="RefSeq"/>
        </authorList>
    </citation>
    <scope>IDENTIFICATION</scope>
    <source>
        <tissue evidence="3">Gonads</tissue>
    </source>
</reference>
<gene>
    <name evidence="3" type="primary">LOC115874094</name>
</gene>
<name>A0A6J2X1E2_SITOR</name>
<keyword evidence="2" id="KW-1185">Reference proteome</keyword>
<dbReference type="GeneID" id="115874094"/>
<proteinExistence type="predicted"/>
<organism evidence="2 3">
    <name type="scientific">Sitophilus oryzae</name>
    <name type="common">Rice weevil</name>
    <name type="synonym">Curculio oryzae</name>
    <dbReference type="NCBI Taxonomy" id="7048"/>
    <lineage>
        <taxon>Eukaryota</taxon>
        <taxon>Metazoa</taxon>
        <taxon>Ecdysozoa</taxon>
        <taxon>Arthropoda</taxon>
        <taxon>Hexapoda</taxon>
        <taxon>Insecta</taxon>
        <taxon>Pterygota</taxon>
        <taxon>Neoptera</taxon>
        <taxon>Endopterygota</taxon>
        <taxon>Coleoptera</taxon>
        <taxon>Polyphaga</taxon>
        <taxon>Cucujiformia</taxon>
        <taxon>Curculionidae</taxon>
        <taxon>Dryophthorinae</taxon>
        <taxon>Sitophilus</taxon>
    </lineage>
</organism>
<sequence length="103" mass="11729">MSGFSDVSKGINASESGVPSFETYTADEKEDSGLNEDEILMERESSSEEEEENGALDDENNKRKRKKNIFSDSQDWEYNAKKKKQEVASYGMQGLWCIRTKES</sequence>
<dbReference type="RefSeq" id="XP_030745018.1">
    <property type="nucleotide sequence ID" value="XM_030889158.1"/>
</dbReference>
<evidence type="ECO:0000256" key="1">
    <source>
        <dbReference type="SAM" id="MobiDB-lite"/>
    </source>
</evidence>
<feature type="compositionally biased region" description="Acidic residues" evidence="1">
    <location>
        <begin position="47"/>
        <end position="58"/>
    </location>
</feature>
<dbReference type="AlphaFoldDB" id="A0A6J2X1E2"/>
<evidence type="ECO:0000313" key="3">
    <source>
        <dbReference type="RefSeq" id="XP_030745018.1"/>
    </source>
</evidence>
<dbReference type="Proteomes" id="UP000504635">
    <property type="component" value="Unplaced"/>
</dbReference>
<protein>
    <submittedName>
        <fullName evidence="3">Uncharacterized protein LOC115874094</fullName>
    </submittedName>
</protein>
<feature type="region of interest" description="Disordered" evidence="1">
    <location>
        <begin position="1"/>
        <end position="69"/>
    </location>
</feature>
<dbReference type="InParanoid" id="A0A6J2X1E2"/>
<accession>A0A6J2X1E2</accession>
<evidence type="ECO:0000313" key="2">
    <source>
        <dbReference type="Proteomes" id="UP000504635"/>
    </source>
</evidence>
<dbReference type="KEGG" id="soy:115874094"/>
<feature type="compositionally biased region" description="Acidic residues" evidence="1">
    <location>
        <begin position="28"/>
        <end position="39"/>
    </location>
</feature>